<reference evidence="1" key="1">
    <citation type="submission" date="2017-04" db="EMBL/GenBank/DDBJ databases">
        <title>Unveiling RNA virosphere associated with marine microorganisms.</title>
        <authorList>
            <person name="Urayama S."/>
            <person name="Takaki Y."/>
            <person name="Nishi S."/>
            <person name="Yoshida Y."/>
            <person name="Deguchi S."/>
            <person name="Takai K."/>
            <person name="Nunoura T."/>
        </authorList>
    </citation>
    <scope>NUCLEOTIDE SEQUENCE</scope>
</reference>
<sequence>MQIQSAQTAQFTGTAASEQTLVLKSRALYSGIRISCTGSGTGHHTKMLDALNSLVLDVPEYGSRSRRVDVNSDTKWMLPIMSQLSALSQADANAATSLAGSSGDNLTASFAYIDLPVNKLNLEEDVRLTINCTPGTAATAVQTFHISFLDYAFRDIYFRPFFHAAAASSVQQWFPSDGVLRGVVAVATDGSEAAGSWAEARSSSTVTQVSLNGEQSTTFSFPQLLGAGLDEAISGGTPGEYYAIDSYSMLKTFPIQNVAQYVDVTRGASKGLLIMGVMSDA</sequence>
<organism evidence="1">
    <name type="scientific">viral metagenome</name>
    <dbReference type="NCBI Taxonomy" id="1070528"/>
    <lineage>
        <taxon>unclassified sequences</taxon>
        <taxon>metagenomes</taxon>
        <taxon>organismal metagenomes</taxon>
    </lineage>
</organism>
<dbReference type="EMBL" id="BDQA01000524">
    <property type="protein sequence ID" value="GBH22004.1"/>
    <property type="molecule type" value="Genomic_RNA"/>
</dbReference>
<dbReference type="AlphaFoldDB" id="A0A2V0RAA2"/>
<name>A0A2V0RAA2_9ZZZZ</name>
<evidence type="ECO:0000313" key="1">
    <source>
        <dbReference type="EMBL" id="GBH22004.1"/>
    </source>
</evidence>
<proteinExistence type="predicted"/>
<accession>A0A2V0RAA2</accession>
<protein>
    <submittedName>
        <fullName evidence="1">Uncharacterized protein</fullName>
    </submittedName>
</protein>
<comment type="caution">
    <text evidence="1">The sequence shown here is derived from an EMBL/GenBank/DDBJ whole genome shotgun (WGS) entry which is preliminary data.</text>
</comment>